<accession>S3DHB6</accession>
<keyword evidence="3" id="KW-1185">Reference proteome</keyword>
<protein>
    <submittedName>
        <fullName evidence="2">Uncharacterized protein</fullName>
    </submittedName>
</protein>
<proteinExistence type="predicted"/>
<dbReference type="OrthoDB" id="4330117at2759"/>
<dbReference type="KEGG" id="glz:GLAREA_12719"/>
<dbReference type="AlphaFoldDB" id="S3DHB6"/>
<feature type="compositionally biased region" description="Basic and acidic residues" evidence="1">
    <location>
        <begin position="1"/>
        <end position="27"/>
    </location>
</feature>
<evidence type="ECO:0000313" key="3">
    <source>
        <dbReference type="Proteomes" id="UP000016922"/>
    </source>
</evidence>
<dbReference type="RefSeq" id="XP_008081691.1">
    <property type="nucleotide sequence ID" value="XM_008083500.1"/>
</dbReference>
<dbReference type="GeneID" id="19471759"/>
<sequence length="268" mass="29644">MGRPKEKEVNFNTSFEDHRVGGTDESRKRRKRKSRNSSVTNDVPLLESDNETNTPCSSSTSNITTTISQAVQIEAAMPPAALGLPLQDISSSVESGIAGDILGCNESANLNVQAPRKDYGYKPNIVTTLLIFATYSSLLIEYEKLVNFLTLSRDSNDKQDVSAPSLSPSLNLGSFKMTATSKLYVGTLLHVIKQMLEQLRKTFDTSFPMHKDLRLHDQHLAEDFELVDRSKEGSADSNFNSPVITAAHDILLEISKKEKQLTHILSTE</sequence>
<name>S3DHB6_GLAL2</name>
<feature type="compositionally biased region" description="Low complexity" evidence="1">
    <location>
        <begin position="52"/>
        <end position="61"/>
    </location>
</feature>
<organism evidence="2 3">
    <name type="scientific">Glarea lozoyensis (strain ATCC 20868 / MF5171)</name>
    <dbReference type="NCBI Taxonomy" id="1116229"/>
    <lineage>
        <taxon>Eukaryota</taxon>
        <taxon>Fungi</taxon>
        <taxon>Dikarya</taxon>
        <taxon>Ascomycota</taxon>
        <taxon>Pezizomycotina</taxon>
        <taxon>Leotiomycetes</taxon>
        <taxon>Helotiales</taxon>
        <taxon>Helotiaceae</taxon>
        <taxon>Glarea</taxon>
    </lineage>
</organism>
<evidence type="ECO:0000313" key="2">
    <source>
        <dbReference type="EMBL" id="EPE31416.1"/>
    </source>
</evidence>
<gene>
    <name evidence="2" type="ORF">GLAREA_12719</name>
</gene>
<reference evidence="2 3" key="1">
    <citation type="journal article" date="2013" name="BMC Genomics">
        <title>Genomics-driven discovery of the pneumocandin biosynthetic gene cluster in the fungus Glarea lozoyensis.</title>
        <authorList>
            <person name="Chen L."/>
            <person name="Yue Q."/>
            <person name="Zhang X."/>
            <person name="Xiang M."/>
            <person name="Wang C."/>
            <person name="Li S."/>
            <person name="Che Y."/>
            <person name="Ortiz-Lopez F.J."/>
            <person name="Bills G.F."/>
            <person name="Liu X."/>
            <person name="An Z."/>
        </authorList>
    </citation>
    <scope>NUCLEOTIDE SEQUENCE [LARGE SCALE GENOMIC DNA]</scope>
    <source>
        <strain evidence="3">ATCC 20868 / MF5171</strain>
    </source>
</reference>
<feature type="region of interest" description="Disordered" evidence="1">
    <location>
        <begin position="1"/>
        <end position="61"/>
    </location>
</feature>
<dbReference type="Proteomes" id="UP000016922">
    <property type="component" value="Unassembled WGS sequence"/>
</dbReference>
<dbReference type="EMBL" id="KE145362">
    <property type="protein sequence ID" value="EPE31416.1"/>
    <property type="molecule type" value="Genomic_DNA"/>
</dbReference>
<dbReference type="HOGENOM" id="CLU_1038478_0_0_1"/>
<evidence type="ECO:0000256" key="1">
    <source>
        <dbReference type="SAM" id="MobiDB-lite"/>
    </source>
</evidence>